<keyword evidence="3" id="KW-1185">Reference proteome</keyword>
<reference evidence="2" key="1">
    <citation type="submission" date="2023-06" db="EMBL/GenBank/DDBJ databases">
        <authorList>
            <consortium name="Lawrence Berkeley National Laboratory"/>
            <person name="Ahrendt S."/>
            <person name="Sahu N."/>
            <person name="Indic B."/>
            <person name="Wong-Bajracharya J."/>
            <person name="Merenyi Z."/>
            <person name="Ke H.-M."/>
            <person name="Monk M."/>
            <person name="Kocsube S."/>
            <person name="Drula E."/>
            <person name="Lipzen A."/>
            <person name="Balint B."/>
            <person name="Henrissat B."/>
            <person name="Andreopoulos B."/>
            <person name="Martin F.M."/>
            <person name="Harder C.B."/>
            <person name="Rigling D."/>
            <person name="Ford K.L."/>
            <person name="Foster G.D."/>
            <person name="Pangilinan J."/>
            <person name="Papanicolaou A."/>
            <person name="Barry K."/>
            <person name="LaButti K."/>
            <person name="Viragh M."/>
            <person name="Koriabine M."/>
            <person name="Yan M."/>
            <person name="Riley R."/>
            <person name="Champramary S."/>
            <person name="Plett K.L."/>
            <person name="Tsai I.J."/>
            <person name="Slot J."/>
            <person name="Sipos G."/>
            <person name="Plett J."/>
            <person name="Nagy L.G."/>
            <person name="Grigoriev I.V."/>
        </authorList>
    </citation>
    <scope>NUCLEOTIDE SEQUENCE</scope>
    <source>
        <strain evidence="2">ICMP 16352</strain>
    </source>
</reference>
<comment type="caution">
    <text evidence="2">The sequence shown here is derived from an EMBL/GenBank/DDBJ whole genome shotgun (WGS) entry which is preliminary data.</text>
</comment>
<evidence type="ECO:0000313" key="3">
    <source>
        <dbReference type="Proteomes" id="UP001175227"/>
    </source>
</evidence>
<dbReference type="AlphaFoldDB" id="A0AA39PQ26"/>
<sequence length="222" mass="24903">MLQRVYLPNFSTNRTSKDPVDPILISSNHDRTAARNKSHRSRPTVLPHGTVKTLSGSPHCCLHHQAILFGSMHFIPPVSVIQWKSFVQMVQISDGQIAALAIEKVSMNAFLSISWTVTGNFRRIYRADEQSCSVIRGQEDATFLDAVATLRAFEIINAPKSFRHFGRMPDRILLYRDEQTNKQTCVSVPDHHEDRGSMISVVSPDNIYASIDLGGRNNDTSL</sequence>
<gene>
    <name evidence="2" type="ORF">IW261DRAFT_350038</name>
</gene>
<evidence type="ECO:0000256" key="1">
    <source>
        <dbReference type="SAM" id="MobiDB-lite"/>
    </source>
</evidence>
<feature type="region of interest" description="Disordered" evidence="1">
    <location>
        <begin position="21"/>
        <end position="48"/>
    </location>
</feature>
<dbReference type="EMBL" id="JAUEPR010000002">
    <property type="protein sequence ID" value="KAK0488440.1"/>
    <property type="molecule type" value="Genomic_DNA"/>
</dbReference>
<proteinExistence type="predicted"/>
<accession>A0AA39PQ26</accession>
<dbReference type="Proteomes" id="UP001175227">
    <property type="component" value="Unassembled WGS sequence"/>
</dbReference>
<protein>
    <submittedName>
        <fullName evidence="2">Uncharacterized protein</fullName>
    </submittedName>
</protein>
<organism evidence="2 3">
    <name type="scientific">Armillaria novae-zelandiae</name>
    <dbReference type="NCBI Taxonomy" id="153914"/>
    <lineage>
        <taxon>Eukaryota</taxon>
        <taxon>Fungi</taxon>
        <taxon>Dikarya</taxon>
        <taxon>Basidiomycota</taxon>
        <taxon>Agaricomycotina</taxon>
        <taxon>Agaricomycetes</taxon>
        <taxon>Agaricomycetidae</taxon>
        <taxon>Agaricales</taxon>
        <taxon>Marasmiineae</taxon>
        <taxon>Physalacriaceae</taxon>
        <taxon>Armillaria</taxon>
    </lineage>
</organism>
<evidence type="ECO:0000313" key="2">
    <source>
        <dbReference type="EMBL" id="KAK0488440.1"/>
    </source>
</evidence>
<name>A0AA39PQ26_9AGAR</name>